<dbReference type="InterPro" id="IPR050789">
    <property type="entry name" value="Diverse_Enzym_Activities"/>
</dbReference>
<name>Q11LB4_CHESB</name>
<keyword evidence="1" id="KW-0378">Hydrolase</keyword>
<dbReference type="EMBL" id="CP000390">
    <property type="protein sequence ID" value="ABG61811.1"/>
    <property type="molecule type" value="Genomic_DNA"/>
</dbReference>
<dbReference type="InterPro" id="IPR012338">
    <property type="entry name" value="Beta-lactam/transpept-like"/>
</dbReference>
<feature type="domain" description="Beta-lactamase-related" evidence="2">
    <location>
        <begin position="88"/>
        <end position="343"/>
    </location>
</feature>
<dbReference type="STRING" id="266779.Meso_0407"/>
<proteinExistence type="predicted"/>
<sequence length="364" mass="39919">MTSPVKDLPIRKMAALDQAIAEISAWETSVPTDLKAFKLRENAETFAEGEHAAIIGPMPDRGPATGVVLYRGTLAGSWGTPQRPDIAFSVTKAALATMAGLALGEGLIPALDSRVSEVVPLQEFAENPNKDITWRHLLTFTSEWRGKLWGIPDSIDWNRAVPSRPGAPAKGSHRRLRDPGEYWEFNDVRVNVLALALTHLWREPLPDVFKRQVMDPIGASGQWRWGGYDNAFAAIGGRRVPVVAGGAHWGGGLVISALDLARLGLLYVRRGRCDGQAIFPTLWLDLVSSPTALNPDFGMMWWNNFRGSIASLSRRAIWCSGIANLLLVDPDEDLVLVIRWHDAARRNRMIEKIVQALAAGSTAP</sequence>
<dbReference type="eggNOG" id="COG1680">
    <property type="taxonomic scope" value="Bacteria"/>
</dbReference>
<evidence type="ECO:0000313" key="3">
    <source>
        <dbReference type="EMBL" id="ABG61811.1"/>
    </source>
</evidence>
<organism evidence="3">
    <name type="scientific">Chelativorans sp. (strain BNC1)</name>
    <dbReference type="NCBI Taxonomy" id="266779"/>
    <lineage>
        <taxon>Bacteria</taxon>
        <taxon>Pseudomonadati</taxon>
        <taxon>Pseudomonadota</taxon>
        <taxon>Alphaproteobacteria</taxon>
        <taxon>Hyphomicrobiales</taxon>
        <taxon>Phyllobacteriaceae</taxon>
        <taxon>Chelativorans</taxon>
    </lineage>
</organism>
<evidence type="ECO:0000259" key="2">
    <source>
        <dbReference type="Pfam" id="PF00144"/>
    </source>
</evidence>
<dbReference type="GO" id="GO:0016787">
    <property type="term" value="F:hydrolase activity"/>
    <property type="evidence" value="ECO:0007669"/>
    <property type="project" value="UniProtKB-KW"/>
</dbReference>
<accession>Q11LB4</accession>
<reference evidence="3" key="1">
    <citation type="submission" date="2006-06" db="EMBL/GenBank/DDBJ databases">
        <title>Complete sequence of chromosome of Chelativorans sp. BNC1.</title>
        <authorList>
            <consortium name="US DOE Joint Genome Institute"/>
            <person name="Copeland A."/>
            <person name="Lucas S."/>
            <person name="Lapidus A."/>
            <person name="Barry K."/>
            <person name="Detter J.C."/>
            <person name="Glavina del Rio T."/>
            <person name="Hammon N."/>
            <person name="Israni S."/>
            <person name="Dalin E."/>
            <person name="Tice H."/>
            <person name="Pitluck S."/>
            <person name="Chertkov O."/>
            <person name="Brettin T."/>
            <person name="Bruce D."/>
            <person name="Han C."/>
            <person name="Tapia R."/>
            <person name="Gilna P."/>
            <person name="Schmutz J."/>
            <person name="Larimer F."/>
            <person name="Land M."/>
            <person name="Hauser L."/>
            <person name="Kyrpides N."/>
            <person name="Mikhailova N."/>
            <person name="Richardson P."/>
        </authorList>
    </citation>
    <scope>NUCLEOTIDE SEQUENCE</scope>
    <source>
        <strain evidence="3">BNC1</strain>
    </source>
</reference>
<gene>
    <name evidence="3" type="ordered locus">Meso_0407</name>
</gene>
<dbReference type="PANTHER" id="PTHR43283">
    <property type="entry name" value="BETA-LACTAMASE-RELATED"/>
    <property type="match status" value="1"/>
</dbReference>
<dbReference type="PANTHER" id="PTHR43283:SF11">
    <property type="entry name" value="BETA-LACTAMASE-RELATED DOMAIN-CONTAINING PROTEIN"/>
    <property type="match status" value="1"/>
</dbReference>
<evidence type="ECO:0000256" key="1">
    <source>
        <dbReference type="ARBA" id="ARBA00022801"/>
    </source>
</evidence>
<dbReference type="SUPFAM" id="SSF56601">
    <property type="entry name" value="beta-lactamase/transpeptidase-like"/>
    <property type="match status" value="1"/>
</dbReference>
<dbReference type="AlphaFoldDB" id="Q11LB4"/>
<protein>
    <submittedName>
        <fullName evidence="3">Beta-lactamase</fullName>
    </submittedName>
</protein>
<dbReference type="KEGG" id="mes:Meso_0407"/>
<dbReference type="HOGENOM" id="CLU_059724_0_0_5"/>
<dbReference type="InterPro" id="IPR001466">
    <property type="entry name" value="Beta-lactam-related"/>
</dbReference>
<dbReference type="Gene3D" id="3.40.710.10">
    <property type="entry name" value="DD-peptidase/beta-lactamase superfamily"/>
    <property type="match status" value="1"/>
</dbReference>
<dbReference type="Pfam" id="PF00144">
    <property type="entry name" value="Beta-lactamase"/>
    <property type="match status" value="1"/>
</dbReference>